<dbReference type="PANTHER" id="PTHR21301:SF12">
    <property type="match status" value="1"/>
</dbReference>
<evidence type="ECO:0000313" key="2">
    <source>
        <dbReference type="Ensembl" id="ENSLLEP00000007785.1"/>
    </source>
</evidence>
<feature type="domain" description="Reverse transcriptase" evidence="1">
    <location>
        <begin position="91"/>
        <end position="334"/>
    </location>
</feature>
<evidence type="ECO:0000259" key="1">
    <source>
        <dbReference type="PROSITE" id="PS50878"/>
    </source>
</evidence>
<organism evidence="2 3">
    <name type="scientific">Leptobrachium leishanense</name>
    <name type="common">Leishan spiny toad</name>
    <dbReference type="NCBI Taxonomy" id="445787"/>
    <lineage>
        <taxon>Eukaryota</taxon>
        <taxon>Metazoa</taxon>
        <taxon>Chordata</taxon>
        <taxon>Craniata</taxon>
        <taxon>Vertebrata</taxon>
        <taxon>Euteleostomi</taxon>
        <taxon>Amphibia</taxon>
        <taxon>Batrachia</taxon>
        <taxon>Anura</taxon>
        <taxon>Pelobatoidea</taxon>
        <taxon>Megophryidae</taxon>
        <taxon>Leptobrachium</taxon>
    </lineage>
</organism>
<evidence type="ECO:0000313" key="3">
    <source>
        <dbReference type="Proteomes" id="UP000694569"/>
    </source>
</evidence>
<name>A0A8C5M0M6_9ANUR</name>
<dbReference type="AlphaFoldDB" id="A0A8C5M0M6"/>
<reference evidence="2" key="1">
    <citation type="submission" date="2025-08" db="UniProtKB">
        <authorList>
            <consortium name="Ensembl"/>
        </authorList>
    </citation>
    <scope>IDENTIFICATION</scope>
</reference>
<dbReference type="PANTHER" id="PTHR21301">
    <property type="entry name" value="REVERSE TRANSCRIPTASE"/>
    <property type="match status" value="1"/>
</dbReference>
<proteinExistence type="predicted"/>
<dbReference type="Proteomes" id="UP000694569">
    <property type="component" value="Unplaced"/>
</dbReference>
<accession>A0A8C5M0M6</accession>
<keyword evidence="3" id="KW-1185">Reference proteome</keyword>
<dbReference type="InterPro" id="IPR000477">
    <property type="entry name" value="RT_dom"/>
</dbReference>
<dbReference type="PROSITE" id="PS50878">
    <property type="entry name" value="RT_POL"/>
    <property type="match status" value="1"/>
</dbReference>
<sequence>MSTNKVNNFNLTKEENQALKDLQKDQTIVIKPADKGGGTVILSKEQYNEEVFRILNDETTYGKLKKDPIKDIRNELESLLQGGNKKGILTKSELDYLLMEFTKTPHFYILPKIHKDPLKPPGRPIVAGIDSITSHLSEYVDILLQPIVQTIPSYLKDTLSMLHMLKELSWQDGDIMVTCDVNALYSSIPHDMGITVLEEEISRYNPIGDDQKSFIIDSIKFILQHNYFKFEDDYYIQLRGTAMGTKFAPSYANLYMSGWENRFMYGSRSWAQGHVLAYRRYIDDLFFIWRGGKDNLRVFLEELDNAEWGIKLAHHWSSEVIHFLDLEIYRGDIIKSKTFFKEVDTNTY</sequence>
<dbReference type="OrthoDB" id="9909466at2759"/>
<protein>
    <recommendedName>
        <fullName evidence="1">Reverse transcriptase domain-containing protein</fullName>
    </recommendedName>
</protein>
<dbReference type="Ensembl" id="ENSLLET00000008101.1">
    <property type="protein sequence ID" value="ENSLLEP00000007785.1"/>
    <property type="gene ID" value="ENSLLEG00000004936.1"/>
</dbReference>
<dbReference type="GeneTree" id="ENSGT00940000154669"/>
<reference evidence="2" key="2">
    <citation type="submission" date="2025-09" db="UniProtKB">
        <authorList>
            <consortium name="Ensembl"/>
        </authorList>
    </citation>
    <scope>IDENTIFICATION</scope>
</reference>